<feature type="domain" description="PEGA" evidence="2">
    <location>
        <begin position="40"/>
        <end position="103"/>
    </location>
</feature>
<organism evidence="3 4">
    <name type="scientific">Candidatus Roizmanbacteria bacterium RIFCSPHIGHO2_02_FULL_39_9</name>
    <dbReference type="NCBI Taxonomy" id="1802040"/>
    <lineage>
        <taxon>Bacteria</taxon>
        <taxon>Candidatus Roizmaniibacteriota</taxon>
    </lineage>
</organism>
<dbReference type="AlphaFoldDB" id="A0A1F7H6B8"/>
<keyword evidence="1" id="KW-0472">Membrane</keyword>
<dbReference type="EMBL" id="MFZP01000037">
    <property type="protein sequence ID" value="OGK26801.1"/>
    <property type="molecule type" value="Genomic_DNA"/>
</dbReference>
<dbReference type="SUPFAM" id="SSF69304">
    <property type="entry name" value="Tricorn protease N-terminal domain"/>
    <property type="match status" value="1"/>
</dbReference>
<reference evidence="3 4" key="1">
    <citation type="journal article" date="2016" name="Nat. Commun.">
        <title>Thousands of microbial genomes shed light on interconnected biogeochemical processes in an aquifer system.</title>
        <authorList>
            <person name="Anantharaman K."/>
            <person name="Brown C.T."/>
            <person name="Hug L.A."/>
            <person name="Sharon I."/>
            <person name="Castelle C.J."/>
            <person name="Probst A.J."/>
            <person name="Thomas B.C."/>
            <person name="Singh A."/>
            <person name="Wilkins M.J."/>
            <person name="Karaoz U."/>
            <person name="Brodie E.L."/>
            <person name="Williams K.H."/>
            <person name="Hubbard S.S."/>
            <person name="Banfield J.F."/>
        </authorList>
    </citation>
    <scope>NUCLEOTIDE SEQUENCE [LARGE SCALE GENOMIC DNA]</scope>
</reference>
<evidence type="ECO:0000259" key="2">
    <source>
        <dbReference type="Pfam" id="PF08308"/>
    </source>
</evidence>
<feature type="transmembrane region" description="Helical" evidence="1">
    <location>
        <begin position="7"/>
        <end position="27"/>
    </location>
</feature>
<gene>
    <name evidence="3" type="ORF">A3C28_05400</name>
</gene>
<comment type="caution">
    <text evidence="3">The sequence shown here is derived from an EMBL/GenBank/DDBJ whole genome shotgun (WGS) entry which is preliminary data.</text>
</comment>
<dbReference type="InterPro" id="IPR013229">
    <property type="entry name" value="PEGA"/>
</dbReference>
<evidence type="ECO:0000313" key="4">
    <source>
        <dbReference type="Proteomes" id="UP000178597"/>
    </source>
</evidence>
<protein>
    <recommendedName>
        <fullName evidence="2">PEGA domain-containing protein</fullName>
    </recommendedName>
</protein>
<name>A0A1F7H6B8_9BACT</name>
<keyword evidence="1" id="KW-0812">Transmembrane</keyword>
<sequence length="399" mass="44415">MKLILRIGIIGVFLVVLAVVIILARGYRLNVEQQNITPTGIISISAYPQAAKVYINGVLKGVTDINLTLPPDTYSIEVKKDGYTTWNKTVRLRGELVLSLDALLYPINPSLSPVTNLGVVNAVPIDQTDRVVLFSDIGDAFKDGIYLYESSKGPISFFPALKLVLLKQTLVNSIGPVEFNKVQVNASPDGKEAIFLFTPATSGRPSSSFLLSLDQENTNLFDITQSKDTLIEAWNQQKLEINQKILQAYPKEIAPIATSSFDVLEFSQDDTKVLYRASTSISLPKVKAIPEIGLNQTPEERSIVENKLYVYDKKEDRNYQIEISDFPNISWYSDSKHLAVNEGNRVSFIDFDGTNKQTVYSGPFNKDFMKLTADGKILILTNFNPEANKFPDLYSVGIK</sequence>
<dbReference type="STRING" id="1802040.A3C28_05400"/>
<evidence type="ECO:0000256" key="1">
    <source>
        <dbReference type="SAM" id="Phobius"/>
    </source>
</evidence>
<accession>A0A1F7H6B8</accession>
<evidence type="ECO:0000313" key="3">
    <source>
        <dbReference type="EMBL" id="OGK26801.1"/>
    </source>
</evidence>
<keyword evidence="1" id="KW-1133">Transmembrane helix</keyword>
<proteinExistence type="predicted"/>
<dbReference type="Pfam" id="PF08308">
    <property type="entry name" value="PEGA"/>
    <property type="match status" value="1"/>
</dbReference>
<dbReference type="Proteomes" id="UP000178597">
    <property type="component" value="Unassembled WGS sequence"/>
</dbReference>